<feature type="region of interest" description="Disordered" evidence="2">
    <location>
        <begin position="176"/>
        <end position="197"/>
    </location>
</feature>
<dbReference type="PANTHER" id="PTHR44145:SF3">
    <property type="entry name" value="DNAJ HOMOLOG SUBFAMILY A MEMBER 3, MITOCHONDRIAL"/>
    <property type="match status" value="1"/>
</dbReference>
<accession>A0AA39N243</accession>
<evidence type="ECO:0000256" key="1">
    <source>
        <dbReference type="ARBA" id="ARBA00023186"/>
    </source>
</evidence>
<dbReference type="PRINTS" id="PR00625">
    <property type="entry name" value="JDOMAIN"/>
</dbReference>
<dbReference type="SUPFAM" id="SSF46565">
    <property type="entry name" value="Chaperone J-domain"/>
    <property type="match status" value="1"/>
</dbReference>
<dbReference type="InterPro" id="IPR036869">
    <property type="entry name" value="J_dom_sf"/>
</dbReference>
<dbReference type="Gene3D" id="1.10.287.110">
    <property type="entry name" value="DnaJ domain"/>
    <property type="match status" value="1"/>
</dbReference>
<keyword evidence="6" id="KW-1185">Reference proteome</keyword>
<dbReference type="InterPro" id="IPR051938">
    <property type="entry name" value="Apopto_cytoskel_mod"/>
</dbReference>
<keyword evidence="1" id="KW-0143">Chaperone</keyword>
<keyword evidence="3" id="KW-1133">Transmembrane helix</keyword>
<feature type="domain" description="J" evidence="4">
    <location>
        <begin position="43"/>
        <end position="103"/>
    </location>
</feature>
<dbReference type="SMART" id="SM00271">
    <property type="entry name" value="DnaJ"/>
    <property type="match status" value="1"/>
</dbReference>
<dbReference type="EMBL" id="JAUEPT010000002">
    <property type="protein sequence ID" value="KAK0455102.1"/>
    <property type="molecule type" value="Genomic_DNA"/>
</dbReference>
<feature type="compositionally biased region" description="Polar residues" evidence="2">
    <location>
        <begin position="188"/>
        <end position="197"/>
    </location>
</feature>
<comment type="caution">
    <text evidence="5">The sequence shown here is derived from an EMBL/GenBank/DDBJ whole genome shotgun (WGS) entry which is preliminary data.</text>
</comment>
<organism evidence="5 6">
    <name type="scientific">Armillaria borealis</name>
    <dbReference type="NCBI Taxonomy" id="47425"/>
    <lineage>
        <taxon>Eukaryota</taxon>
        <taxon>Fungi</taxon>
        <taxon>Dikarya</taxon>
        <taxon>Basidiomycota</taxon>
        <taxon>Agaricomycotina</taxon>
        <taxon>Agaricomycetes</taxon>
        <taxon>Agaricomycetidae</taxon>
        <taxon>Agaricales</taxon>
        <taxon>Marasmiineae</taxon>
        <taxon>Physalacriaceae</taxon>
        <taxon>Armillaria</taxon>
    </lineage>
</organism>
<sequence>MHSCFRATSPFVARLPCSFYGTSRRSLATKPNSHPFPRSTNPTPHQIFHLPRSASPEDVKARYYELVRIYHPDTVDSSVSSELAHARFQSITDAYNVLRGKTAAKPDPVSGAQKATTAARRAVHVRRHRELYEGGAVDDRWKDRMIIVSLIATVVIIAAQAVIVRQTKLQEARSLYSRRSPPQEDSRLSCSSVEPES</sequence>
<dbReference type="InterPro" id="IPR001623">
    <property type="entry name" value="DnaJ_domain"/>
</dbReference>
<evidence type="ECO:0000313" key="5">
    <source>
        <dbReference type="EMBL" id="KAK0455102.1"/>
    </source>
</evidence>
<evidence type="ECO:0000259" key="4">
    <source>
        <dbReference type="PROSITE" id="PS50076"/>
    </source>
</evidence>
<keyword evidence="3" id="KW-0472">Membrane</keyword>
<keyword evidence="3" id="KW-0812">Transmembrane</keyword>
<name>A0AA39N243_9AGAR</name>
<evidence type="ECO:0000313" key="6">
    <source>
        <dbReference type="Proteomes" id="UP001175226"/>
    </source>
</evidence>
<dbReference type="Proteomes" id="UP001175226">
    <property type="component" value="Unassembled WGS sequence"/>
</dbReference>
<dbReference type="CDD" id="cd06257">
    <property type="entry name" value="DnaJ"/>
    <property type="match status" value="1"/>
</dbReference>
<dbReference type="Pfam" id="PF00226">
    <property type="entry name" value="DnaJ"/>
    <property type="match status" value="1"/>
</dbReference>
<dbReference type="PANTHER" id="PTHR44145">
    <property type="entry name" value="DNAJ HOMOLOG SUBFAMILY A MEMBER 3, MITOCHONDRIAL"/>
    <property type="match status" value="1"/>
</dbReference>
<dbReference type="AlphaFoldDB" id="A0AA39N243"/>
<dbReference type="PROSITE" id="PS50076">
    <property type="entry name" value="DNAJ_2"/>
    <property type="match status" value="1"/>
</dbReference>
<gene>
    <name evidence="5" type="ORF">EV421DRAFT_479675</name>
</gene>
<reference evidence="5" key="1">
    <citation type="submission" date="2023-06" db="EMBL/GenBank/DDBJ databases">
        <authorList>
            <consortium name="Lawrence Berkeley National Laboratory"/>
            <person name="Ahrendt S."/>
            <person name="Sahu N."/>
            <person name="Indic B."/>
            <person name="Wong-Bajracharya J."/>
            <person name="Merenyi Z."/>
            <person name="Ke H.-M."/>
            <person name="Monk M."/>
            <person name="Kocsube S."/>
            <person name="Drula E."/>
            <person name="Lipzen A."/>
            <person name="Balint B."/>
            <person name="Henrissat B."/>
            <person name="Andreopoulos B."/>
            <person name="Martin F.M."/>
            <person name="Harder C.B."/>
            <person name="Rigling D."/>
            <person name="Ford K.L."/>
            <person name="Foster G.D."/>
            <person name="Pangilinan J."/>
            <person name="Papanicolaou A."/>
            <person name="Barry K."/>
            <person name="LaButti K."/>
            <person name="Viragh M."/>
            <person name="Koriabine M."/>
            <person name="Yan M."/>
            <person name="Riley R."/>
            <person name="Champramary S."/>
            <person name="Plett K.L."/>
            <person name="Tsai I.J."/>
            <person name="Slot J."/>
            <person name="Sipos G."/>
            <person name="Plett J."/>
            <person name="Nagy L.G."/>
            <person name="Grigoriev I.V."/>
        </authorList>
    </citation>
    <scope>NUCLEOTIDE SEQUENCE</scope>
    <source>
        <strain evidence="5">FPL87.14</strain>
    </source>
</reference>
<evidence type="ECO:0000256" key="2">
    <source>
        <dbReference type="SAM" id="MobiDB-lite"/>
    </source>
</evidence>
<feature type="transmembrane region" description="Helical" evidence="3">
    <location>
        <begin position="145"/>
        <end position="164"/>
    </location>
</feature>
<proteinExistence type="predicted"/>
<protein>
    <recommendedName>
        <fullName evidence="4">J domain-containing protein</fullName>
    </recommendedName>
</protein>
<evidence type="ECO:0000256" key="3">
    <source>
        <dbReference type="SAM" id="Phobius"/>
    </source>
</evidence>